<dbReference type="OrthoDB" id="3530497at2759"/>
<accession>A0A132B911</accession>
<evidence type="ECO:0000313" key="3">
    <source>
        <dbReference type="Proteomes" id="UP000070700"/>
    </source>
</evidence>
<protein>
    <submittedName>
        <fullName evidence="2">Uncharacterized protein</fullName>
    </submittedName>
</protein>
<proteinExistence type="predicted"/>
<dbReference type="RefSeq" id="XP_018063216.1">
    <property type="nucleotide sequence ID" value="XM_018216178.1"/>
</dbReference>
<evidence type="ECO:0000313" key="2">
    <source>
        <dbReference type="EMBL" id="KUJ08861.1"/>
    </source>
</evidence>
<organism evidence="2 3">
    <name type="scientific">Mollisia scopiformis</name>
    <name type="common">Conifer needle endophyte fungus</name>
    <name type="synonym">Phialocephala scopiformis</name>
    <dbReference type="NCBI Taxonomy" id="149040"/>
    <lineage>
        <taxon>Eukaryota</taxon>
        <taxon>Fungi</taxon>
        <taxon>Dikarya</taxon>
        <taxon>Ascomycota</taxon>
        <taxon>Pezizomycotina</taxon>
        <taxon>Leotiomycetes</taxon>
        <taxon>Helotiales</taxon>
        <taxon>Mollisiaceae</taxon>
        <taxon>Mollisia</taxon>
    </lineage>
</organism>
<keyword evidence="3" id="KW-1185">Reference proteome</keyword>
<feature type="chain" id="PRO_5007288007" evidence="1">
    <location>
        <begin position="21"/>
        <end position="204"/>
    </location>
</feature>
<feature type="signal peptide" evidence="1">
    <location>
        <begin position="1"/>
        <end position="20"/>
    </location>
</feature>
<sequence>MFSFSYVFALANFMSSMVTCTLFEQQRLFSSIDVTSKPSIPGGSTFEYCSESDPENDIFIIEKIKWDPNPPTISREQKLLVFGTFSQRIPSSANGTGTVYIPEWHNPESPASNYTETSPFCTWPNFVYQTDEARGLHKVCDGAVGANFSAPEAGSAILVSEDILFWPLPEGEYGLKLDMLMLKDEEGEGGERIFCFEGKVDLSY</sequence>
<dbReference type="InParanoid" id="A0A132B911"/>
<dbReference type="AlphaFoldDB" id="A0A132B911"/>
<dbReference type="EMBL" id="KQ947434">
    <property type="protein sequence ID" value="KUJ08861.1"/>
    <property type="molecule type" value="Genomic_DNA"/>
</dbReference>
<keyword evidence="1" id="KW-0732">Signal</keyword>
<name>A0A132B911_MOLSC</name>
<dbReference type="Proteomes" id="UP000070700">
    <property type="component" value="Unassembled WGS sequence"/>
</dbReference>
<gene>
    <name evidence="2" type="ORF">LY89DRAFT_690832</name>
</gene>
<reference evidence="2 3" key="1">
    <citation type="submission" date="2015-10" db="EMBL/GenBank/DDBJ databases">
        <title>Full genome of DAOMC 229536 Phialocephala scopiformis, a fungal endophyte of spruce producing the potent anti-insectan compound rugulosin.</title>
        <authorList>
            <consortium name="DOE Joint Genome Institute"/>
            <person name="Walker A.K."/>
            <person name="Frasz S.L."/>
            <person name="Seifert K.A."/>
            <person name="Miller J.D."/>
            <person name="Mondo S.J."/>
            <person name="Labutti K."/>
            <person name="Lipzen A."/>
            <person name="Dockter R."/>
            <person name="Kennedy M."/>
            <person name="Grigoriev I.V."/>
            <person name="Spatafora J.W."/>
        </authorList>
    </citation>
    <scope>NUCLEOTIDE SEQUENCE [LARGE SCALE GENOMIC DNA]</scope>
    <source>
        <strain evidence="2 3">CBS 120377</strain>
    </source>
</reference>
<evidence type="ECO:0000256" key="1">
    <source>
        <dbReference type="SAM" id="SignalP"/>
    </source>
</evidence>
<dbReference type="GeneID" id="28825904"/>
<dbReference type="KEGG" id="psco:LY89DRAFT_690832"/>